<protein>
    <recommendedName>
        <fullName evidence="2">arginine--tRNA ligase</fullName>
        <ecNumber evidence="2">6.1.1.19</ecNumber>
    </recommendedName>
    <alternativeName>
        <fullName evidence="8">Arginyl-tRNA synthetase</fullName>
    </alternativeName>
</protein>
<dbReference type="InterPro" id="IPR008909">
    <property type="entry name" value="DALR_anticod-bd"/>
</dbReference>
<feature type="domain" description="DALR anticodon binding" evidence="11">
    <location>
        <begin position="508"/>
        <end position="631"/>
    </location>
</feature>
<dbReference type="InterPro" id="IPR001412">
    <property type="entry name" value="aa-tRNA-synth_I_CS"/>
</dbReference>
<dbReference type="Gene3D" id="1.10.730.10">
    <property type="entry name" value="Isoleucyl-tRNA Synthetase, Domain 1"/>
    <property type="match status" value="1"/>
</dbReference>
<name>A0A0D6EIU7_SPOSA</name>
<dbReference type="PRINTS" id="PR01038">
    <property type="entry name" value="TRNASYNTHARG"/>
</dbReference>
<evidence type="ECO:0000256" key="3">
    <source>
        <dbReference type="ARBA" id="ARBA00022598"/>
    </source>
</evidence>
<dbReference type="Gene3D" id="3.40.50.620">
    <property type="entry name" value="HUPs"/>
    <property type="match status" value="1"/>
</dbReference>
<keyword evidence="4 10" id="KW-0547">Nucleotide-binding</keyword>
<evidence type="ECO:0000256" key="4">
    <source>
        <dbReference type="ARBA" id="ARBA00022741"/>
    </source>
</evidence>
<evidence type="ECO:0000256" key="7">
    <source>
        <dbReference type="ARBA" id="ARBA00023146"/>
    </source>
</evidence>
<dbReference type="GO" id="GO:0004814">
    <property type="term" value="F:arginine-tRNA ligase activity"/>
    <property type="evidence" value="ECO:0007669"/>
    <property type="project" value="UniProtKB-EC"/>
</dbReference>
<evidence type="ECO:0000256" key="9">
    <source>
        <dbReference type="ARBA" id="ARBA00049339"/>
    </source>
</evidence>
<sequence>MSLPSFALPPTPSLPAEDPTVPALDLFKLATAQFIHRVLPDVPLDKAFEGVESGKTGKNVMGDFVVAVPRFRLKEKPQEIAERLVKEFQPTPYLASIVATGASVSFKADTEALTRLVLSQINQQTYLTPDESHDVTSRFANLAVSDADQPPKGLSLLKKNGYGTNKSGKGKSVVVEFSSPNIAKPFHAGHLRSTIIGAFLANLHEANGYDVLRMNYLGDWGKQFGILAVGFERYGSEEKLAEDAITHLYEVYVKINKDGETDESIHDRAREFFVKMEAGDEAAVALWKKFRDLSIVKYKDTYARLNIYFDIYSGESQVSQASQTAALDQLQASGIVEESQGALIVDLTKYKLEKTVVRKKDGTSVYITRDIGGAVERYERYKFDKMIYVVASQQDLHLAQFFKVLDLMGYEWSKTLQHVNFGMVQGMSTRKGTAVFLEDILNESKRVMHEQMQKNEAKYNAVDDPEYTSDALGITAVKIQDMSGKRINDYAFKWERMTSFEGDTGPYLQYAHVRLSSVERKNAPEVVLPPPAERPTAIDVSLLTEPKAREIVVLISTYPDVVRAALKSLEPSTICTFAFRLCHAISSAWETLIVKGQPQDVALARLWLYVSAKDVLASAMRLLTLSPLEKM</sequence>
<dbReference type="Proteomes" id="UP000243876">
    <property type="component" value="Unassembled WGS sequence"/>
</dbReference>
<dbReference type="Gene3D" id="3.30.1360.70">
    <property type="entry name" value="Arginyl tRNA synthetase N-terminal domain"/>
    <property type="match status" value="1"/>
</dbReference>
<comment type="catalytic activity">
    <reaction evidence="9">
        <text>tRNA(Arg) + L-arginine + ATP = L-arginyl-tRNA(Arg) + AMP + diphosphate</text>
        <dbReference type="Rhea" id="RHEA:20301"/>
        <dbReference type="Rhea" id="RHEA-COMP:9658"/>
        <dbReference type="Rhea" id="RHEA-COMP:9673"/>
        <dbReference type="ChEBI" id="CHEBI:30616"/>
        <dbReference type="ChEBI" id="CHEBI:32682"/>
        <dbReference type="ChEBI" id="CHEBI:33019"/>
        <dbReference type="ChEBI" id="CHEBI:78442"/>
        <dbReference type="ChEBI" id="CHEBI:78513"/>
        <dbReference type="ChEBI" id="CHEBI:456215"/>
        <dbReference type="EC" id="6.1.1.19"/>
    </reaction>
</comment>
<dbReference type="SMART" id="SM00836">
    <property type="entry name" value="DALR_1"/>
    <property type="match status" value="1"/>
</dbReference>
<keyword evidence="6 10" id="KW-0648">Protein biosynthesis</keyword>
<keyword evidence="3 10" id="KW-0436">Ligase</keyword>
<organism evidence="12 13">
    <name type="scientific">Sporidiobolus salmonicolor</name>
    <name type="common">Yeast-like fungus</name>
    <name type="synonym">Sporobolomyces salmonicolor</name>
    <dbReference type="NCBI Taxonomy" id="5005"/>
    <lineage>
        <taxon>Eukaryota</taxon>
        <taxon>Fungi</taxon>
        <taxon>Dikarya</taxon>
        <taxon>Basidiomycota</taxon>
        <taxon>Pucciniomycotina</taxon>
        <taxon>Microbotryomycetes</taxon>
        <taxon>Sporidiobolales</taxon>
        <taxon>Sporidiobolaceae</taxon>
        <taxon>Sporobolomyces</taxon>
    </lineage>
</organism>
<dbReference type="Pfam" id="PF05746">
    <property type="entry name" value="DALR_1"/>
    <property type="match status" value="1"/>
</dbReference>
<dbReference type="GO" id="GO:0006420">
    <property type="term" value="P:arginyl-tRNA aminoacylation"/>
    <property type="evidence" value="ECO:0007669"/>
    <property type="project" value="InterPro"/>
</dbReference>
<dbReference type="PANTHER" id="PTHR11956">
    <property type="entry name" value="ARGINYL-TRNA SYNTHETASE"/>
    <property type="match status" value="1"/>
</dbReference>
<dbReference type="CDD" id="cd00671">
    <property type="entry name" value="ArgRS_core"/>
    <property type="match status" value="1"/>
</dbReference>
<dbReference type="InterPro" id="IPR014729">
    <property type="entry name" value="Rossmann-like_a/b/a_fold"/>
</dbReference>
<accession>A0A0D6EIU7</accession>
<dbReference type="SUPFAM" id="SSF47323">
    <property type="entry name" value="Anticodon-binding domain of a subclass of class I aminoacyl-tRNA synthetases"/>
    <property type="match status" value="1"/>
</dbReference>
<keyword evidence="13" id="KW-1185">Reference proteome</keyword>
<dbReference type="OrthoDB" id="68056at2759"/>
<dbReference type="EC" id="6.1.1.19" evidence="2"/>
<dbReference type="FunFam" id="3.40.50.620:FF:000058">
    <property type="entry name" value="Mitochondrial arginyl-tRNA synthetase"/>
    <property type="match status" value="1"/>
</dbReference>
<dbReference type="GO" id="GO:0005739">
    <property type="term" value="C:mitochondrion"/>
    <property type="evidence" value="ECO:0007669"/>
    <property type="project" value="TreeGrafter"/>
</dbReference>
<evidence type="ECO:0000259" key="11">
    <source>
        <dbReference type="SMART" id="SM00836"/>
    </source>
</evidence>
<dbReference type="PANTHER" id="PTHR11956:SF11">
    <property type="entry name" value="ARGININE--TRNA LIGASE, MITOCHONDRIAL-RELATED"/>
    <property type="match status" value="1"/>
</dbReference>
<evidence type="ECO:0000313" key="13">
    <source>
        <dbReference type="Proteomes" id="UP000243876"/>
    </source>
</evidence>
<dbReference type="EMBL" id="CENE01000004">
    <property type="protein sequence ID" value="CEQ39821.1"/>
    <property type="molecule type" value="Genomic_DNA"/>
</dbReference>
<keyword evidence="7 10" id="KW-0030">Aminoacyl-tRNA synthetase</keyword>
<comment type="similarity">
    <text evidence="1 10">Belongs to the class-I aminoacyl-tRNA synthetase family.</text>
</comment>
<gene>
    <name evidence="12" type="primary">SPOSA6832_01364</name>
</gene>
<evidence type="ECO:0000313" key="12">
    <source>
        <dbReference type="EMBL" id="CEQ39821.1"/>
    </source>
</evidence>
<evidence type="ECO:0000256" key="8">
    <source>
        <dbReference type="ARBA" id="ARBA00033033"/>
    </source>
</evidence>
<dbReference type="GO" id="GO:0032543">
    <property type="term" value="P:mitochondrial translation"/>
    <property type="evidence" value="ECO:0007669"/>
    <property type="project" value="TreeGrafter"/>
</dbReference>
<proteinExistence type="inferred from homology"/>
<dbReference type="AlphaFoldDB" id="A0A0D6EIU7"/>
<dbReference type="InterPro" id="IPR009080">
    <property type="entry name" value="tRNAsynth_Ia_anticodon-bd"/>
</dbReference>
<keyword evidence="5 10" id="KW-0067">ATP-binding</keyword>
<dbReference type="SUPFAM" id="SSF52374">
    <property type="entry name" value="Nucleotidylyl transferase"/>
    <property type="match status" value="1"/>
</dbReference>
<dbReference type="CDD" id="cd07956">
    <property type="entry name" value="Anticodon_Ia_Arg"/>
    <property type="match status" value="1"/>
</dbReference>
<dbReference type="InterPro" id="IPR036695">
    <property type="entry name" value="Arg-tRNA-synth_N_sf"/>
</dbReference>
<evidence type="ECO:0000256" key="6">
    <source>
        <dbReference type="ARBA" id="ARBA00022917"/>
    </source>
</evidence>
<dbReference type="GO" id="GO:0005524">
    <property type="term" value="F:ATP binding"/>
    <property type="evidence" value="ECO:0007669"/>
    <property type="project" value="UniProtKB-KW"/>
</dbReference>
<evidence type="ECO:0000256" key="1">
    <source>
        <dbReference type="ARBA" id="ARBA00005594"/>
    </source>
</evidence>
<dbReference type="InterPro" id="IPR035684">
    <property type="entry name" value="ArgRS_core"/>
</dbReference>
<dbReference type="InterPro" id="IPR001278">
    <property type="entry name" value="Arg-tRNA-ligase"/>
</dbReference>
<evidence type="ECO:0000256" key="2">
    <source>
        <dbReference type="ARBA" id="ARBA00012837"/>
    </source>
</evidence>
<dbReference type="SUPFAM" id="SSF55190">
    <property type="entry name" value="Arginyl-tRNA synthetase (ArgRS), N-terminal 'additional' domain"/>
    <property type="match status" value="1"/>
</dbReference>
<evidence type="ECO:0000256" key="10">
    <source>
        <dbReference type="RuleBase" id="RU363038"/>
    </source>
</evidence>
<dbReference type="PROSITE" id="PS00178">
    <property type="entry name" value="AA_TRNA_LIGASE_I"/>
    <property type="match status" value="1"/>
</dbReference>
<dbReference type="NCBIfam" id="TIGR00456">
    <property type="entry name" value="argS"/>
    <property type="match status" value="1"/>
</dbReference>
<evidence type="ECO:0000256" key="5">
    <source>
        <dbReference type="ARBA" id="ARBA00022840"/>
    </source>
</evidence>
<dbReference type="Pfam" id="PF00750">
    <property type="entry name" value="tRNA-synt_1d"/>
    <property type="match status" value="1"/>
</dbReference>
<dbReference type="FunFam" id="1.10.730.10:FF:000006">
    <property type="entry name" value="Arginyl-tRNA synthetase 2, mitochondrial"/>
    <property type="match status" value="1"/>
</dbReference>
<reference evidence="13" key="1">
    <citation type="submission" date="2015-02" db="EMBL/GenBank/DDBJ databases">
        <authorList>
            <person name="Gon?alves P."/>
        </authorList>
    </citation>
    <scope>NUCLEOTIDE SEQUENCE [LARGE SCALE GENOMIC DNA]</scope>
</reference>